<evidence type="ECO:0000313" key="1">
    <source>
        <dbReference type="EMBL" id="OCB70444.1"/>
    </source>
</evidence>
<protein>
    <recommendedName>
        <fullName evidence="3">Carboxypeptidase regulatory-like domain-containing protein</fullName>
    </recommendedName>
</protein>
<comment type="caution">
    <text evidence="1">The sequence shown here is derived from an EMBL/GenBank/DDBJ whole genome shotgun (WGS) entry which is preliminary data.</text>
</comment>
<organism evidence="1 2">
    <name type="scientific">Flavobacterium piscis</name>
    <dbReference type="NCBI Taxonomy" id="1114874"/>
    <lineage>
        <taxon>Bacteria</taxon>
        <taxon>Pseudomonadati</taxon>
        <taxon>Bacteroidota</taxon>
        <taxon>Flavobacteriia</taxon>
        <taxon>Flavobacteriales</taxon>
        <taxon>Flavobacteriaceae</taxon>
        <taxon>Flavobacterium</taxon>
    </lineage>
</organism>
<keyword evidence="2" id="KW-1185">Reference proteome</keyword>
<evidence type="ECO:0000313" key="2">
    <source>
        <dbReference type="Proteomes" id="UP000093343"/>
    </source>
</evidence>
<dbReference type="EMBL" id="LVEN01000042">
    <property type="protein sequence ID" value="OCB70444.1"/>
    <property type="molecule type" value="Genomic_DNA"/>
</dbReference>
<proteinExistence type="predicted"/>
<dbReference type="Gene3D" id="2.60.40.1930">
    <property type="match status" value="1"/>
</dbReference>
<gene>
    <name evidence="1" type="ORF">FLP_17335</name>
</gene>
<name>A0ABX2XE33_9FLAO</name>
<accession>A0ABX2XE33</accession>
<evidence type="ECO:0008006" key="3">
    <source>
        <dbReference type="Google" id="ProtNLM"/>
    </source>
</evidence>
<sequence length="593" mass="68124">MWGLLHFFIKYKTIILDRLKHILVITLLLICKQISFAQNNNSSVELNEIDTNLNEIVYISTNSNSFLTGETLLYNISCLNKSTNLPTEYSKVAYFKLIDSNKKTIATQKIFLKNGTGNGDFFIPTTLETGTYKIVGYTNWILNKNIDYYFITDIYIVNPYKENIVTTKSQNEAAISEPIIDTNISFHFDNKIVANRQKVEVSIKTSDDDFLKGNYTISVRKSDGFSIQNKALFNDYKLVNQNKISNSIIPSSDFVLPELRGEIIKGRIKSNFGEINNKKVALSIVGKNYDLKIAKTDEQGRFTFNLERSNTNPNVVIQLLGENKENYSIEIDETKETDFSTLVFPALQLNSDSNKNITERLISSQIENAYYNIKKDSTITTDKFAPFFGTSTTEYKFDDFTRFPTMEETITEIITGVVFRKEKDKYSLMIYDHDKNFNSTLPPLVVVDGLILENLNDFFTYNPRNLYSVNVVKSLYYYGAKSFNGLLFFTTKKGDYETKLDGSYIIKPQLLRPVAKKEYFQPDYTQEKNTRIPDYRHQLLWLPNTDLSTINSNIQFYTSDVSGKFEVILEGFSVTGKSVYIKEFIDVKSTDSN</sequence>
<reference evidence="2" key="1">
    <citation type="submission" date="2016-03" db="EMBL/GenBank/DDBJ databases">
        <title>Draft genome sequence of Paenibacillus glacialis DSM 22343.</title>
        <authorList>
            <person name="Shin S.-K."/>
            <person name="Yi H."/>
        </authorList>
    </citation>
    <scope>NUCLEOTIDE SEQUENCE [LARGE SCALE GENOMIC DNA]</scope>
    <source>
        <strain evidence="2">CCUG 60099</strain>
    </source>
</reference>
<dbReference type="Proteomes" id="UP000093343">
    <property type="component" value="Unassembled WGS sequence"/>
</dbReference>